<comment type="catalytic activity">
    <reaction evidence="10">
        <text>Releases a C-terminal residue, which may be hydrophobic or positively charged.</text>
        <dbReference type="EC" id="3.4.17.18"/>
    </reaction>
</comment>
<dbReference type="Pfam" id="PF00246">
    <property type="entry name" value="Peptidase_M14"/>
    <property type="match status" value="1"/>
</dbReference>
<proteinExistence type="inferred from homology"/>
<evidence type="ECO:0000256" key="4">
    <source>
        <dbReference type="ARBA" id="ARBA00022670"/>
    </source>
</evidence>
<organism evidence="14 15">
    <name type="scientific">candidate division WOR-3 bacterium RBG_13_43_14</name>
    <dbReference type="NCBI Taxonomy" id="1802590"/>
    <lineage>
        <taxon>Bacteria</taxon>
        <taxon>Bacteria division WOR-3</taxon>
    </lineage>
</organism>
<evidence type="ECO:0000256" key="2">
    <source>
        <dbReference type="ARBA" id="ARBA00005988"/>
    </source>
</evidence>
<dbReference type="InterPro" id="IPR026444">
    <property type="entry name" value="Secre_tail"/>
</dbReference>
<dbReference type="Pfam" id="PF20773">
    <property type="entry name" value="InhA-like_MAM"/>
    <property type="match status" value="1"/>
</dbReference>
<dbReference type="Gene3D" id="2.60.40.4070">
    <property type="match status" value="1"/>
</dbReference>
<evidence type="ECO:0000256" key="10">
    <source>
        <dbReference type="ARBA" id="ARBA00050859"/>
    </source>
</evidence>
<evidence type="ECO:0000259" key="13">
    <source>
        <dbReference type="PROSITE" id="PS52035"/>
    </source>
</evidence>
<dbReference type="SUPFAM" id="SSF53187">
    <property type="entry name" value="Zn-dependent exopeptidases"/>
    <property type="match status" value="1"/>
</dbReference>
<dbReference type="CDD" id="cd03859">
    <property type="entry name" value="M14_CPT"/>
    <property type="match status" value="1"/>
</dbReference>
<dbReference type="GO" id="GO:0006508">
    <property type="term" value="P:proteolysis"/>
    <property type="evidence" value="ECO:0007669"/>
    <property type="project" value="UniProtKB-KW"/>
</dbReference>
<comment type="similarity">
    <text evidence="2 12">Belongs to the peptidase M14 family.</text>
</comment>
<dbReference type="GO" id="GO:0008270">
    <property type="term" value="F:zinc ion binding"/>
    <property type="evidence" value="ECO:0007669"/>
    <property type="project" value="InterPro"/>
</dbReference>
<dbReference type="Gene3D" id="3.40.630.10">
    <property type="entry name" value="Zn peptidases"/>
    <property type="match status" value="1"/>
</dbReference>
<sequence>MNKALIVVLLIFTIGFSQTKIVRVYADAWQDLTRIDEKYNIDIAAARNGEWYDIVADQPMMNKILASGLPYEITVQSIEYQKEQVRGEYHSYDQVNQILRNLATTYPSICKLDSLPIRTYQGRWLYGVKISDNPSIEEDNEPGFVIDALHHAREWATIEVVLFFADSICRAYASVPEIAAIVNNVELYCFPIINGDGFVYDYPGQNMWRKNREPFGGATGTDPNRNYQGCGPDIAGNWGAVDEGQATHYPSNDVFCGAYANSGDETRALQSYIRSHTTHVNMTYHSYSELVMWGWGWTTSPYPEGTVHTRIGTRIAGMINKLGSGTYDPGQIPVILYSVSGGSLDWVYSYQHWVNGVANLSYTSEVGTAFYQNTSQLDPICRENFKALKYLAQFARDSLQNVCEPIVGVPSINPVGTVNANFTITWHPRHPNESHPTRWELVELSNPSIITDNLEGGTGRWTLNGFTLSTAQSHSPTHSFFSGNSNNQNTAVTTIHPFLVQAGDSVTFWCRYTLENNYDVAVVEVSENTKEWYNLDTTRFTSTQSSWVRRAYSLANWVGKSIYIRFRSMYDSGTTSGGFYVDDIYPVCQFANVTAVSSNITDTLYQFTNHPLGEFYYYVRGDNAAWDWGDYSILEKVNVIVGIAEQPLEDQIHETSLRISPNPFTTQTAIHYALSIKHYEETDNTVTIKIYDATGRIAKNLLLPTAYSLLSGVVTWNGTDNSNQKLPSGVYFVELKDNNTTLTEKILLSR</sequence>
<evidence type="ECO:0000256" key="9">
    <source>
        <dbReference type="ARBA" id="ARBA00023049"/>
    </source>
</evidence>
<reference evidence="14 15" key="1">
    <citation type="journal article" date="2016" name="Nat. Commun.">
        <title>Thousands of microbial genomes shed light on interconnected biogeochemical processes in an aquifer system.</title>
        <authorList>
            <person name="Anantharaman K."/>
            <person name="Brown C.T."/>
            <person name="Hug L.A."/>
            <person name="Sharon I."/>
            <person name="Castelle C.J."/>
            <person name="Probst A.J."/>
            <person name="Thomas B.C."/>
            <person name="Singh A."/>
            <person name="Wilkins M.J."/>
            <person name="Karaoz U."/>
            <person name="Brodie E.L."/>
            <person name="Williams K.H."/>
            <person name="Hubbard S.S."/>
            <person name="Banfield J.F."/>
        </authorList>
    </citation>
    <scope>NUCLEOTIDE SEQUENCE [LARGE SCALE GENOMIC DNA]</scope>
</reference>
<keyword evidence="8" id="KW-0862">Zinc</keyword>
<keyword evidence="4" id="KW-0645">Protease</keyword>
<dbReference type="Pfam" id="PF18962">
    <property type="entry name" value="Por_Secre_tail"/>
    <property type="match status" value="1"/>
</dbReference>
<evidence type="ECO:0000256" key="3">
    <source>
        <dbReference type="ARBA" id="ARBA00022645"/>
    </source>
</evidence>
<evidence type="ECO:0000256" key="8">
    <source>
        <dbReference type="ARBA" id="ARBA00022833"/>
    </source>
</evidence>
<dbReference type="NCBIfam" id="TIGR04183">
    <property type="entry name" value="Por_Secre_tail"/>
    <property type="match status" value="1"/>
</dbReference>
<protein>
    <recommendedName>
        <fullName evidence="11">carboxypeptidase T</fullName>
        <ecNumber evidence="11">3.4.17.18</ecNumber>
    </recommendedName>
</protein>
<dbReference type="FunFam" id="3.40.630.10:FF:000084">
    <property type="entry name" value="Carboxypeptidase B2"/>
    <property type="match status" value="1"/>
</dbReference>
<dbReference type="PANTHER" id="PTHR11705">
    <property type="entry name" value="PROTEASE FAMILY M14 CARBOXYPEPTIDASE A,B"/>
    <property type="match status" value="1"/>
</dbReference>
<keyword evidence="9" id="KW-0482">Metalloprotease</keyword>
<evidence type="ECO:0000313" key="15">
    <source>
        <dbReference type="Proteomes" id="UP000177025"/>
    </source>
</evidence>
<evidence type="ECO:0000256" key="12">
    <source>
        <dbReference type="PROSITE-ProRule" id="PRU01379"/>
    </source>
</evidence>
<dbReference type="GO" id="GO:0004181">
    <property type="term" value="F:metallocarboxypeptidase activity"/>
    <property type="evidence" value="ECO:0007669"/>
    <property type="project" value="InterPro"/>
</dbReference>
<name>A0A1F4UFT7_UNCW3</name>
<evidence type="ECO:0000256" key="7">
    <source>
        <dbReference type="ARBA" id="ARBA00022801"/>
    </source>
</evidence>
<dbReference type="InterPro" id="IPR000834">
    <property type="entry name" value="Peptidase_M14"/>
</dbReference>
<comment type="cofactor">
    <cofactor evidence="1">
        <name>Zn(2+)</name>
        <dbReference type="ChEBI" id="CHEBI:29105"/>
    </cofactor>
</comment>
<comment type="caution">
    <text evidence="14">The sequence shown here is derived from an EMBL/GenBank/DDBJ whole genome shotgun (WGS) entry which is preliminary data.</text>
</comment>
<dbReference type="EMBL" id="MEUM01000007">
    <property type="protein sequence ID" value="OGC43801.1"/>
    <property type="molecule type" value="Genomic_DNA"/>
</dbReference>
<evidence type="ECO:0000256" key="6">
    <source>
        <dbReference type="ARBA" id="ARBA00022729"/>
    </source>
</evidence>
<feature type="active site" description="Proton donor/acceptor" evidence="12">
    <location>
        <position position="365"/>
    </location>
</feature>
<dbReference type="SMART" id="SM00631">
    <property type="entry name" value="Zn_pept"/>
    <property type="match status" value="1"/>
</dbReference>
<keyword evidence="7" id="KW-0378">Hydrolase</keyword>
<dbReference type="InterPro" id="IPR033810">
    <property type="entry name" value="Carboxypeptidase_T"/>
</dbReference>
<feature type="domain" description="Peptidase M14" evidence="13">
    <location>
        <begin position="88"/>
        <end position="395"/>
    </location>
</feature>
<keyword evidence="5" id="KW-0479">Metal-binding</keyword>
<dbReference type="Proteomes" id="UP000177025">
    <property type="component" value="Unassembled WGS sequence"/>
</dbReference>
<accession>A0A1F4UFT7</accession>
<dbReference type="GO" id="GO:0005615">
    <property type="term" value="C:extracellular space"/>
    <property type="evidence" value="ECO:0007669"/>
    <property type="project" value="TreeGrafter"/>
</dbReference>
<evidence type="ECO:0000256" key="11">
    <source>
        <dbReference type="ARBA" id="ARBA00066554"/>
    </source>
</evidence>
<keyword evidence="3" id="KW-0121">Carboxypeptidase</keyword>
<keyword evidence="6" id="KW-0732">Signal</keyword>
<evidence type="ECO:0000256" key="1">
    <source>
        <dbReference type="ARBA" id="ARBA00001947"/>
    </source>
</evidence>
<gene>
    <name evidence="14" type="ORF">A2Y85_01125</name>
</gene>
<dbReference type="AlphaFoldDB" id="A0A1F4UFT7"/>
<evidence type="ECO:0000313" key="14">
    <source>
        <dbReference type="EMBL" id="OGC43801.1"/>
    </source>
</evidence>
<dbReference type="EC" id="3.4.17.18" evidence="11"/>
<dbReference type="PANTHER" id="PTHR11705:SF143">
    <property type="entry name" value="SLL0236 PROTEIN"/>
    <property type="match status" value="1"/>
</dbReference>
<evidence type="ECO:0000256" key="5">
    <source>
        <dbReference type="ARBA" id="ARBA00022723"/>
    </source>
</evidence>
<dbReference type="PROSITE" id="PS52035">
    <property type="entry name" value="PEPTIDASE_M14"/>
    <property type="match status" value="1"/>
</dbReference>